<comment type="caution">
    <text evidence="1">The sequence shown here is derived from an EMBL/GenBank/DDBJ whole genome shotgun (WGS) entry which is preliminary data.</text>
</comment>
<organism evidence="1 2">
    <name type="scientific">Nostocoides australiense Ben110</name>
    <dbReference type="NCBI Taxonomy" id="1193182"/>
    <lineage>
        <taxon>Bacteria</taxon>
        <taxon>Bacillati</taxon>
        <taxon>Actinomycetota</taxon>
        <taxon>Actinomycetes</taxon>
        <taxon>Micrococcales</taxon>
        <taxon>Intrasporangiaceae</taxon>
        <taxon>Nostocoides</taxon>
    </lineage>
</organism>
<dbReference type="OrthoDB" id="5193195at2"/>
<sequence length="98" mass="11127">MPKWCSAACRHRAWEQRRAAESGLVAVEVVDRPVEVIREVTNMETVPVVVSPNSAKHWSDLLTTLAERLDQGRIYDRDVSDLLPAMSALILAFNRRVR</sequence>
<dbReference type="AlphaFoldDB" id="W6JZ82"/>
<accession>W6JZ82</accession>
<proteinExistence type="predicted"/>
<gene>
    <name evidence="1" type="ORF">BN11_4960001</name>
</gene>
<dbReference type="EMBL" id="CAJA01000441">
    <property type="protein sequence ID" value="CCH74903.1"/>
    <property type="molecule type" value="Genomic_DNA"/>
</dbReference>
<evidence type="ECO:0000313" key="2">
    <source>
        <dbReference type="Proteomes" id="UP000035763"/>
    </source>
</evidence>
<evidence type="ECO:0000313" key="1">
    <source>
        <dbReference type="EMBL" id="CCH74903.1"/>
    </source>
</evidence>
<dbReference type="Proteomes" id="UP000035763">
    <property type="component" value="Unassembled WGS sequence"/>
</dbReference>
<reference evidence="1 2" key="1">
    <citation type="journal article" date="2013" name="ISME J.">
        <title>A metabolic model for members of the genus Tetrasphaera involved in enhanced biological phosphorus removal.</title>
        <authorList>
            <person name="Kristiansen R."/>
            <person name="Nguyen H.T.T."/>
            <person name="Saunders A.M."/>
            <person name="Nielsen J.L."/>
            <person name="Wimmer R."/>
            <person name="Le V.Q."/>
            <person name="McIlroy S.J."/>
            <person name="Petrovski S."/>
            <person name="Seviour R.J."/>
            <person name="Calteau A."/>
            <person name="Nielsen K.L."/>
            <person name="Nielsen P.H."/>
        </authorList>
    </citation>
    <scope>NUCLEOTIDE SEQUENCE [LARGE SCALE GENOMIC DNA]</scope>
    <source>
        <strain evidence="1 2">Ben110</strain>
    </source>
</reference>
<dbReference type="RefSeq" id="WP_048700260.1">
    <property type="nucleotide sequence ID" value="NZ_HG764815.1"/>
</dbReference>
<keyword evidence="2" id="KW-1185">Reference proteome</keyword>
<name>W6JZ82_9MICO</name>
<protein>
    <submittedName>
        <fullName evidence="1">Uncharacterized protein</fullName>
    </submittedName>
</protein>